<dbReference type="Pfam" id="PF04138">
    <property type="entry name" value="GtrA_DPMS_TM"/>
    <property type="match status" value="1"/>
</dbReference>
<dbReference type="InterPro" id="IPR051401">
    <property type="entry name" value="GtrA_CellWall_Glycosyl"/>
</dbReference>
<dbReference type="PANTHER" id="PTHR38459">
    <property type="entry name" value="PROPHAGE BACTOPRENOL-LINKED GLUCOSE TRANSLOCASE HOMOLOG"/>
    <property type="match status" value="1"/>
</dbReference>
<dbReference type="AlphaFoldDB" id="A0A0S3F2U5"/>
<keyword evidence="4 6" id="KW-1133">Transmembrane helix</keyword>
<dbReference type="GO" id="GO:0005886">
    <property type="term" value="C:plasma membrane"/>
    <property type="evidence" value="ECO:0007669"/>
    <property type="project" value="TreeGrafter"/>
</dbReference>
<evidence type="ECO:0000256" key="6">
    <source>
        <dbReference type="SAM" id="Phobius"/>
    </source>
</evidence>
<evidence type="ECO:0000256" key="5">
    <source>
        <dbReference type="ARBA" id="ARBA00023136"/>
    </source>
</evidence>
<dbReference type="PANTHER" id="PTHR38459:SF1">
    <property type="entry name" value="PROPHAGE BACTOPRENOL-LINKED GLUCOSE TRANSLOCASE HOMOLOG"/>
    <property type="match status" value="1"/>
</dbReference>
<dbReference type="GO" id="GO:0000271">
    <property type="term" value="P:polysaccharide biosynthetic process"/>
    <property type="evidence" value="ECO:0007669"/>
    <property type="project" value="InterPro"/>
</dbReference>
<evidence type="ECO:0000256" key="4">
    <source>
        <dbReference type="ARBA" id="ARBA00022989"/>
    </source>
</evidence>
<evidence type="ECO:0000256" key="1">
    <source>
        <dbReference type="ARBA" id="ARBA00004141"/>
    </source>
</evidence>
<feature type="transmembrane region" description="Helical" evidence="6">
    <location>
        <begin position="21"/>
        <end position="39"/>
    </location>
</feature>
<dbReference type="KEGG" id="sbd:ATN00_18470"/>
<keyword evidence="5 6" id="KW-0472">Membrane</keyword>
<feature type="transmembrane region" description="Helical" evidence="6">
    <location>
        <begin position="117"/>
        <end position="133"/>
    </location>
</feature>
<gene>
    <name evidence="8" type="ORF">ATN00_18470</name>
</gene>
<proteinExistence type="inferred from homology"/>
<comment type="similarity">
    <text evidence="2">Belongs to the GtrA family.</text>
</comment>
<dbReference type="Proteomes" id="UP000056968">
    <property type="component" value="Chromosome"/>
</dbReference>
<dbReference type="STRING" id="1332080.ATN00_18470"/>
<keyword evidence="3 6" id="KW-0812">Transmembrane</keyword>
<evidence type="ECO:0000256" key="3">
    <source>
        <dbReference type="ARBA" id="ARBA00022692"/>
    </source>
</evidence>
<sequence length="139" mass="15388">MKIIQRLSAEQQALMWQIVRYGVTGLFVTACQAAIYWVLAAPVGLHVQIANGIGYIAAVAIGYASHNAFTFRGHGAGEDGHAARGARFVAVSLVSYALNALWVWLCVTHMQWPEWSPIPAMMFVTPAVVFLLNRQWVFR</sequence>
<evidence type="ECO:0000259" key="7">
    <source>
        <dbReference type="Pfam" id="PF04138"/>
    </source>
</evidence>
<feature type="transmembrane region" description="Helical" evidence="6">
    <location>
        <begin position="45"/>
        <end position="64"/>
    </location>
</feature>
<keyword evidence="9" id="KW-1185">Reference proteome</keyword>
<dbReference type="PROSITE" id="PS51257">
    <property type="entry name" value="PROKAR_LIPOPROTEIN"/>
    <property type="match status" value="1"/>
</dbReference>
<feature type="domain" description="GtrA/DPMS transmembrane" evidence="7">
    <location>
        <begin position="20"/>
        <end position="138"/>
    </location>
</feature>
<dbReference type="RefSeq" id="WP_062067511.1">
    <property type="nucleotide sequence ID" value="NZ_CP013264.1"/>
</dbReference>
<accession>A0A0S3F2U5</accession>
<protein>
    <submittedName>
        <fullName evidence="8">Polysaccharide biosynthesis protein GtrA</fullName>
    </submittedName>
</protein>
<evidence type="ECO:0000256" key="2">
    <source>
        <dbReference type="ARBA" id="ARBA00009399"/>
    </source>
</evidence>
<organism evidence="8 9">
    <name type="scientific">Sphingobium baderi</name>
    <dbReference type="NCBI Taxonomy" id="1332080"/>
    <lineage>
        <taxon>Bacteria</taxon>
        <taxon>Pseudomonadati</taxon>
        <taxon>Pseudomonadota</taxon>
        <taxon>Alphaproteobacteria</taxon>
        <taxon>Sphingomonadales</taxon>
        <taxon>Sphingomonadaceae</taxon>
        <taxon>Sphingobium</taxon>
    </lineage>
</organism>
<evidence type="ECO:0000313" key="8">
    <source>
        <dbReference type="EMBL" id="ALR21987.1"/>
    </source>
</evidence>
<evidence type="ECO:0000313" key="9">
    <source>
        <dbReference type="Proteomes" id="UP000056968"/>
    </source>
</evidence>
<reference evidence="8 9" key="1">
    <citation type="submission" date="2015-11" db="EMBL/GenBank/DDBJ databases">
        <title>A Two-component Flavoprotein Monooxygenase System MeaXY Responsible for para-Hydroxylation of 2-Methyl-6-ethylaniline and 2,6-Diethylaniline in Sphingobium baderi DE-13.</title>
        <authorList>
            <person name="Cheng M."/>
            <person name="Meng Q."/>
            <person name="Yang Y."/>
            <person name="Chu C."/>
            <person name="Yan X."/>
            <person name="He J."/>
            <person name="Li S."/>
        </authorList>
    </citation>
    <scope>NUCLEOTIDE SEQUENCE [LARGE SCALE GENOMIC DNA]</scope>
    <source>
        <strain evidence="8 9">DE-13</strain>
    </source>
</reference>
<dbReference type="OrthoDB" id="8454931at2"/>
<dbReference type="InterPro" id="IPR007267">
    <property type="entry name" value="GtrA_DPMS_TM"/>
</dbReference>
<feature type="transmembrane region" description="Helical" evidence="6">
    <location>
        <begin position="85"/>
        <end position="105"/>
    </location>
</feature>
<name>A0A0S3F2U5_9SPHN</name>
<comment type="subcellular location">
    <subcellularLocation>
        <location evidence="1">Membrane</location>
        <topology evidence="1">Multi-pass membrane protein</topology>
    </subcellularLocation>
</comment>
<dbReference type="EMBL" id="CP013264">
    <property type="protein sequence ID" value="ALR21987.1"/>
    <property type="molecule type" value="Genomic_DNA"/>
</dbReference>